<keyword evidence="5" id="KW-0949">S-adenosyl-L-methionine</keyword>
<keyword evidence="1" id="KW-0963">Cytoplasm</keyword>
<dbReference type="Proteomes" id="UP000831290">
    <property type="component" value="Chromosome"/>
</dbReference>
<evidence type="ECO:0000256" key="1">
    <source>
        <dbReference type="ARBA" id="ARBA00022490"/>
    </source>
</evidence>
<feature type="domain" description="Tetrapyrrole methylase" evidence="6">
    <location>
        <begin position="26"/>
        <end position="217"/>
    </location>
</feature>
<dbReference type="PANTHER" id="PTHR46111:SF2">
    <property type="entry name" value="SAM-DEPENDENT METHYLTRANSFERASE"/>
    <property type="match status" value="1"/>
</dbReference>
<protein>
    <submittedName>
        <fullName evidence="7">SAM-dependent methyltransferase</fullName>
    </submittedName>
</protein>
<dbReference type="Gene3D" id="3.40.1010.10">
    <property type="entry name" value="Cobalt-precorrin-4 Transmethylase, Domain 1"/>
    <property type="match status" value="1"/>
</dbReference>
<evidence type="ECO:0000313" key="8">
    <source>
        <dbReference type="Proteomes" id="UP000831290"/>
    </source>
</evidence>
<reference evidence="7" key="1">
    <citation type="submission" date="2022-03" db="EMBL/GenBank/DDBJ databases">
        <title>Description of Abyssus ytuae gen. nov., sp. nov., a novel member of the family Flavobacteriaceae isolated from the sediment of Mariana Trench.</title>
        <authorList>
            <person name="Zhang J."/>
            <person name="Xu X."/>
        </authorList>
    </citation>
    <scope>NUCLEOTIDE SEQUENCE</scope>
    <source>
        <strain evidence="7">MT3330</strain>
    </source>
</reference>
<dbReference type="Pfam" id="PF00590">
    <property type="entry name" value="TP_methylase"/>
    <property type="match status" value="1"/>
</dbReference>
<dbReference type="PANTHER" id="PTHR46111">
    <property type="entry name" value="RIBOSOMAL RNA SMALL SUBUNIT METHYLTRANSFERASE I"/>
    <property type="match status" value="1"/>
</dbReference>
<proteinExistence type="predicted"/>
<dbReference type="GO" id="GO:0008168">
    <property type="term" value="F:methyltransferase activity"/>
    <property type="evidence" value="ECO:0007669"/>
    <property type="project" value="UniProtKB-KW"/>
</dbReference>
<evidence type="ECO:0000313" key="7">
    <source>
        <dbReference type="EMBL" id="UOB17697.1"/>
    </source>
</evidence>
<dbReference type="InterPro" id="IPR000878">
    <property type="entry name" value="4pyrrol_Mease"/>
</dbReference>
<evidence type="ECO:0000256" key="3">
    <source>
        <dbReference type="ARBA" id="ARBA00022603"/>
    </source>
</evidence>
<dbReference type="KEGG" id="fbm:MQE35_00015"/>
<name>A0A9E7CU56_9FLAO</name>
<dbReference type="InterPro" id="IPR014777">
    <property type="entry name" value="4pyrrole_Mease_sub1"/>
</dbReference>
<evidence type="ECO:0000256" key="2">
    <source>
        <dbReference type="ARBA" id="ARBA00022552"/>
    </source>
</evidence>
<evidence type="ECO:0000259" key="6">
    <source>
        <dbReference type="Pfam" id="PF00590"/>
    </source>
</evidence>
<evidence type="ECO:0000256" key="4">
    <source>
        <dbReference type="ARBA" id="ARBA00022679"/>
    </source>
</evidence>
<dbReference type="EMBL" id="CP094358">
    <property type="protein sequence ID" value="UOB17697.1"/>
    <property type="molecule type" value="Genomic_DNA"/>
</dbReference>
<keyword evidence="2" id="KW-0698">rRNA processing</keyword>
<keyword evidence="3 7" id="KW-0489">Methyltransferase</keyword>
<dbReference type="RefSeq" id="WP_255843352.1">
    <property type="nucleotide sequence ID" value="NZ_CP094358.1"/>
</dbReference>
<dbReference type="PIRSF" id="PIRSF005917">
    <property type="entry name" value="MTase_YraL"/>
    <property type="match status" value="1"/>
</dbReference>
<accession>A0A9E7CU56</accession>
<dbReference type="Gene3D" id="3.30.950.10">
    <property type="entry name" value="Methyltransferase, Cobalt-precorrin-4 Transmethylase, Domain 2"/>
    <property type="match status" value="1"/>
</dbReference>
<dbReference type="InterPro" id="IPR035996">
    <property type="entry name" value="4pyrrol_Methylase_sf"/>
</dbReference>
<dbReference type="InterPro" id="IPR008189">
    <property type="entry name" value="rRNA_ssu_MeTfrase_I"/>
</dbReference>
<organism evidence="7 8">
    <name type="scientific">Abyssalbus ytuae</name>
    <dbReference type="NCBI Taxonomy" id="2926907"/>
    <lineage>
        <taxon>Bacteria</taxon>
        <taxon>Pseudomonadati</taxon>
        <taxon>Bacteroidota</taxon>
        <taxon>Flavobacteriia</taxon>
        <taxon>Flavobacteriales</taxon>
        <taxon>Flavobacteriaceae</taxon>
        <taxon>Abyssalbus</taxon>
    </lineage>
</organism>
<dbReference type="GO" id="GO:0032259">
    <property type="term" value="P:methylation"/>
    <property type="evidence" value="ECO:0007669"/>
    <property type="project" value="UniProtKB-KW"/>
</dbReference>
<evidence type="ECO:0000256" key="5">
    <source>
        <dbReference type="ARBA" id="ARBA00022691"/>
    </source>
</evidence>
<dbReference type="SUPFAM" id="SSF53790">
    <property type="entry name" value="Tetrapyrrole methylase"/>
    <property type="match status" value="1"/>
</dbReference>
<keyword evidence="4" id="KW-0808">Transferase</keyword>
<dbReference type="AlphaFoldDB" id="A0A9E7CU56"/>
<gene>
    <name evidence="7" type="ORF">MQE35_00015</name>
</gene>
<dbReference type="GO" id="GO:0006364">
    <property type="term" value="P:rRNA processing"/>
    <property type="evidence" value="ECO:0007669"/>
    <property type="project" value="UniProtKB-KW"/>
</dbReference>
<keyword evidence="8" id="KW-1185">Reference proteome</keyword>
<dbReference type="InterPro" id="IPR014776">
    <property type="entry name" value="4pyrrole_Mease_sub2"/>
</dbReference>
<dbReference type="CDD" id="cd11649">
    <property type="entry name" value="RsmI_like"/>
    <property type="match status" value="1"/>
</dbReference>
<sequence>MMIPNNNKGKLYLIPTTLGDIGPLEVLPLSIKRVVESVNYYVAENEKVARRFIKKLSPGKSQSKLNFQLINKYTNAIELQSYLNPCLDGHDVGILSDAGCPGVADPGADVVKLAHEKDIRVIPLVGPSSILLALMASGMNGQSFAFNGYLPIESQERRVEIKKLERLSKDLQQTQIFIETPYRNDKLLEALVQILNKNTMLCVACDLTLPTEFIKTQPVSLWSHYEIDLHKRPAIFLILASNHF</sequence>